<protein>
    <submittedName>
        <fullName evidence="2">Uncharacterized protein</fullName>
    </submittedName>
</protein>
<dbReference type="EMBL" id="JASKMA010000015">
    <property type="protein sequence ID" value="MDT6985970.1"/>
    <property type="molecule type" value="Genomic_DNA"/>
</dbReference>
<comment type="caution">
    <text evidence="2">The sequence shown here is derived from an EMBL/GenBank/DDBJ whole genome shotgun (WGS) entry which is preliminary data.</text>
</comment>
<dbReference type="Proteomes" id="UP001249760">
    <property type="component" value="Unassembled WGS sequence"/>
</dbReference>
<dbReference type="RefSeq" id="WP_394305876.1">
    <property type="nucleotide sequence ID" value="NZ_JASKMA010000015.1"/>
</dbReference>
<feature type="transmembrane region" description="Helical" evidence="1">
    <location>
        <begin position="37"/>
        <end position="54"/>
    </location>
</feature>
<keyword evidence="3" id="KW-1185">Reference proteome</keyword>
<reference evidence="2 3" key="1">
    <citation type="submission" date="2023-05" db="EMBL/GenBank/DDBJ databases">
        <title>Streptomyces fuscus sp. nov., a brown-black pigment producing actinomyces isolated from dry sand of Sea duck farm.</title>
        <authorList>
            <person name="Xie J."/>
            <person name="Shen N."/>
        </authorList>
    </citation>
    <scope>NUCLEOTIDE SEQUENCE [LARGE SCALE GENOMIC DNA]</scope>
    <source>
        <strain evidence="2 3">CGMCC 4.1745</strain>
    </source>
</reference>
<keyword evidence="1" id="KW-1133">Transmembrane helix</keyword>
<name>A0ABU3JVJ4_9ACTN</name>
<proteinExistence type="predicted"/>
<evidence type="ECO:0000313" key="2">
    <source>
        <dbReference type="EMBL" id="MDT6985970.1"/>
    </source>
</evidence>
<accession>A0ABU3JVJ4</accession>
<sequence>MKIVIWTFLTLFFAVAAAGALFNAVQGHGVSTVVRHLFAGALFSWLAWGCWARASRPRIPAWARIEEPRRRPWRRR</sequence>
<organism evidence="2 3">
    <name type="scientific">Streptomyces lusitanus</name>
    <dbReference type="NCBI Taxonomy" id="68232"/>
    <lineage>
        <taxon>Bacteria</taxon>
        <taxon>Bacillati</taxon>
        <taxon>Actinomycetota</taxon>
        <taxon>Actinomycetes</taxon>
        <taxon>Kitasatosporales</taxon>
        <taxon>Streptomycetaceae</taxon>
        <taxon>Streptomyces</taxon>
    </lineage>
</organism>
<evidence type="ECO:0000256" key="1">
    <source>
        <dbReference type="SAM" id="Phobius"/>
    </source>
</evidence>
<gene>
    <name evidence="2" type="ORF">QNO04_21170</name>
</gene>
<evidence type="ECO:0000313" key="3">
    <source>
        <dbReference type="Proteomes" id="UP001249760"/>
    </source>
</evidence>
<keyword evidence="1" id="KW-0472">Membrane</keyword>
<keyword evidence="1" id="KW-0812">Transmembrane</keyword>